<dbReference type="GO" id="GO:0016020">
    <property type="term" value="C:membrane"/>
    <property type="evidence" value="ECO:0007669"/>
    <property type="project" value="InterPro"/>
</dbReference>
<dbReference type="PROSITE" id="PS00379">
    <property type="entry name" value="CDP_ALCOHOL_P_TRANSF"/>
    <property type="match status" value="1"/>
</dbReference>
<dbReference type="InterPro" id="IPR050324">
    <property type="entry name" value="CDP-alcohol_PTase-I"/>
</dbReference>
<dbReference type="NCBIfam" id="TIGR00473">
    <property type="entry name" value="pssA"/>
    <property type="match status" value="1"/>
</dbReference>
<feature type="transmembrane region" description="Helical" evidence="17">
    <location>
        <begin position="238"/>
        <end position="266"/>
    </location>
</feature>
<evidence type="ECO:0000256" key="12">
    <source>
        <dbReference type="ARBA" id="ARBA00023209"/>
    </source>
</evidence>
<evidence type="ECO:0000256" key="3">
    <source>
        <dbReference type="ARBA" id="ARBA00010441"/>
    </source>
</evidence>
<dbReference type="GO" id="GO:0012505">
    <property type="term" value="C:endomembrane system"/>
    <property type="evidence" value="ECO:0007669"/>
    <property type="project" value="UniProtKB-SubCell"/>
</dbReference>
<gene>
    <name evidence="18" type="ORF">HG15A2_32080</name>
</gene>
<keyword evidence="19" id="KW-1185">Reference proteome</keyword>
<evidence type="ECO:0000256" key="5">
    <source>
        <dbReference type="ARBA" id="ARBA00017171"/>
    </source>
</evidence>
<evidence type="ECO:0000256" key="14">
    <source>
        <dbReference type="ARBA" id="ARBA00032361"/>
    </source>
</evidence>
<evidence type="ECO:0000256" key="15">
    <source>
        <dbReference type="RuleBase" id="RU003750"/>
    </source>
</evidence>
<protein>
    <recommendedName>
        <fullName evidence="5">CDP-diacylglycerol--serine O-phosphatidyltransferase</fullName>
        <ecNumber evidence="4">2.7.8.8</ecNumber>
    </recommendedName>
    <alternativeName>
        <fullName evidence="14">Phosphatidylserine synthase</fullName>
    </alternativeName>
</protein>
<organism evidence="18 19">
    <name type="scientific">Adhaeretor mobilis</name>
    <dbReference type="NCBI Taxonomy" id="1930276"/>
    <lineage>
        <taxon>Bacteria</taxon>
        <taxon>Pseudomonadati</taxon>
        <taxon>Planctomycetota</taxon>
        <taxon>Planctomycetia</taxon>
        <taxon>Pirellulales</taxon>
        <taxon>Lacipirellulaceae</taxon>
        <taxon>Adhaeretor</taxon>
    </lineage>
</organism>
<comment type="subcellular location">
    <subcellularLocation>
        <location evidence="2">Endomembrane system</location>
        <topology evidence="2">Multi-pass membrane protein</topology>
    </subcellularLocation>
</comment>
<feature type="region of interest" description="Disordered" evidence="16">
    <location>
        <begin position="280"/>
        <end position="314"/>
    </location>
</feature>
<evidence type="ECO:0000256" key="11">
    <source>
        <dbReference type="ARBA" id="ARBA00023136"/>
    </source>
</evidence>
<dbReference type="Gene3D" id="1.20.120.1760">
    <property type="match status" value="1"/>
</dbReference>
<dbReference type="InterPro" id="IPR000462">
    <property type="entry name" value="CDP-OH_P_trans"/>
</dbReference>
<feature type="transmembrane region" description="Helical" evidence="17">
    <location>
        <begin position="7"/>
        <end position="29"/>
    </location>
</feature>
<evidence type="ECO:0000313" key="18">
    <source>
        <dbReference type="EMBL" id="QDS99877.1"/>
    </source>
</evidence>
<feature type="transmembrane region" description="Helical" evidence="17">
    <location>
        <begin position="199"/>
        <end position="217"/>
    </location>
</feature>
<dbReference type="Proteomes" id="UP000319852">
    <property type="component" value="Chromosome"/>
</dbReference>
<dbReference type="GO" id="GO:0003882">
    <property type="term" value="F:CDP-diacylglycerol-serine O-phosphatidyltransferase activity"/>
    <property type="evidence" value="ECO:0007669"/>
    <property type="project" value="UniProtKB-EC"/>
</dbReference>
<evidence type="ECO:0000313" key="19">
    <source>
        <dbReference type="Proteomes" id="UP000319852"/>
    </source>
</evidence>
<dbReference type="InterPro" id="IPR004533">
    <property type="entry name" value="CDP-diaglyc--ser_O-PTrfase"/>
</dbReference>
<proteinExistence type="inferred from homology"/>
<sequence>MRRIRAVAVLPTLFTLGNLVCGFFAIVVASRIDKAGLVDAQPAPTLGSIKEFGAILGSQDPTHNLMLCGMLIFLAMLFDMFDGQVARMTRTTSDFGGQLDSLCDLVSFGVAPAILLVKMCPQFTELHRQTIWCIAALFACCASLRLARFNVETDEEDDHTSFEGLPTPAAAAVVASCAMFSYTLRNELNYVNFNDYDAWLQWLLPPYSMIIALLMVSRVPYPHLVTIALKGQKSFSQLVVIVFALLALIAVRWYAVPILCGVYAAAPAVLHLWRTRIRPTTDESSKRAAAGESRPGDPSDEPEEEGEPHVHRIG</sequence>
<dbReference type="GO" id="GO:0008654">
    <property type="term" value="P:phospholipid biosynthetic process"/>
    <property type="evidence" value="ECO:0007669"/>
    <property type="project" value="UniProtKB-KW"/>
</dbReference>
<evidence type="ECO:0000256" key="13">
    <source>
        <dbReference type="ARBA" id="ARBA00023264"/>
    </source>
</evidence>
<accession>A0A517MYI1</accession>
<evidence type="ECO:0000256" key="9">
    <source>
        <dbReference type="ARBA" id="ARBA00022989"/>
    </source>
</evidence>
<keyword evidence="7 15" id="KW-0808">Transferase</keyword>
<dbReference type="InterPro" id="IPR043130">
    <property type="entry name" value="CDP-OH_PTrfase_TM_dom"/>
</dbReference>
<dbReference type="Pfam" id="PF01066">
    <property type="entry name" value="CDP-OH_P_transf"/>
    <property type="match status" value="1"/>
</dbReference>
<name>A0A517MYI1_9BACT</name>
<keyword evidence="10" id="KW-0443">Lipid metabolism</keyword>
<feature type="transmembrane region" description="Helical" evidence="17">
    <location>
        <begin position="167"/>
        <end position="184"/>
    </location>
</feature>
<dbReference type="RefSeq" id="WP_145061032.1">
    <property type="nucleotide sequence ID" value="NZ_CP036263.1"/>
</dbReference>
<keyword evidence="12" id="KW-0594">Phospholipid biosynthesis</keyword>
<dbReference type="PANTHER" id="PTHR14269:SF61">
    <property type="entry name" value="CDP-DIACYLGLYCEROL--SERINE O-PHOSPHATIDYLTRANSFERASE"/>
    <property type="match status" value="1"/>
</dbReference>
<evidence type="ECO:0000256" key="17">
    <source>
        <dbReference type="SAM" id="Phobius"/>
    </source>
</evidence>
<dbReference type="OrthoDB" id="9777147at2"/>
<dbReference type="EMBL" id="CP036263">
    <property type="protein sequence ID" value="QDS99877.1"/>
    <property type="molecule type" value="Genomic_DNA"/>
</dbReference>
<feature type="transmembrane region" description="Helical" evidence="17">
    <location>
        <begin position="61"/>
        <end position="78"/>
    </location>
</feature>
<evidence type="ECO:0000256" key="16">
    <source>
        <dbReference type="SAM" id="MobiDB-lite"/>
    </source>
</evidence>
<evidence type="ECO:0000256" key="1">
    <source>
        <dbReference type="ARBA" id="ARBA00000287"/>
    </source>
</evidence>
<keyword evidence="9 17" id="KW-1133">Transmembrane helix</keyword>
<dbReference type="AlphaFoldDB" id="A0A517MYI1"/>
<dbReference type="InterPro" id="IPR048254">
    <property type="entry name" value="CDP_ALCOHOL_P_TRANSF_CS"/>
</dbReference>
<keyword evidence="11 17" id="KW-0472">Membrane</keyword>
<comment type="catalytic activity">
    <reaction evidence="1">
        <text>a CDP-1,2-diacyl-sn-glycerol + L-serine = a 1,2-diacyl-sn-glycero-3-phospho-L-serine + CMP + H(+)</text>
        <dbReference type="Rhea" id="RHEA:16913"/>
        <dbReference type="ChEBI" id="CHEBI:15378"/>
        <dbReference type="ChEBI" id="CHEBI:33384"/>
        <dbReference type="ChEBI" id="CHEBI:57262"/>
        <dbReference type="ChEBI" id="CHEBI:58332"/>
        <dbReference type="ChEBI" id="CHEBI:60377"/>
        <dbReference type="EC" id="2.7.8.8"/>
    </reaction>
</comment>
<dbReference type="EC" id="2.7.8.8" evidence="4"/>
<keyword evidence="13" id="KW-1208">Phospholipid metabolism</keyword>
<reference evidence="18 19" key="1">
    <citation type="submission" date="2019-02" db="EMBL/GenBank/DDBJ databases">
        <title>Deep-cultivation of Planctomycetes and their phenomic and genomic characterization uncovers novel biology.</title>
        <authorList>
            <person name="Wiegand S."/>
            <person name="Jogler M."/>
            <person name="Boedeker C."/>
            <person name="Pinto D."/>
            <person name="Vollmers J."/>
            <person name="Rivas-Marin E."/>
            <person name="Kohn T."/>
            <person name="Peeters S.H."/>
            <person name="Heuer A."/>
            <person name="Rast P."/>
            <person name="Oberbeckmann S."/>
            <person name="Bunk B."/>
            <person name="Jeske O."/>
            <person name="Meyerdierks A."/>
            <person name="Storesund J.E."/>
            <person name="Kallscheuer N."/>
            <person name="Luecker S."/>
            <person name="Lage O.M."/>
            <person name="Pohl T."/>
            <person name="Merkel B.J."/>
            <person name="Hornburger P."/>
            <person name="Mueller R.-W."/>
            <person name="Bruemmer F."/>
            <person name="Labrenz M."/>
            <person name="Spormann A.M."/>
            <person name="Op den Camp H."/>
            <person name="Overmann J."/>
            <person name="Amann R."/>
            <person name="Jetten M.S.M."/>
            <person name="Mascher T."/>
            <person name="Medema M.H."/>
            <person name="Devos D.P."/>
            <person name="Kaster A.-K."/>
            <person name="Ovreas L."/>
            <person name="Rohde M."/>
            <person name="Galperin M.Y."/>
            <person name="Jogler C."/>
        </authorList>
    </citation>
    <scope>NUCLEOTIDE SEQUENCE [LARGE SCALE GENOMIC DNA]</scope>
    <source>
        <strain evidence="18 19">HG15A2</strain>
    </source>
</reference>
<evidence type="ECO:0000256" key="2">
    <source>
        <dbReference type="ARBA" id="ARBA00004127"/>
    </source>
</evidence>
<keyword evidence="6" id="KW-0444">Lipid biosynthesis</keyword>
<evidence type="ECO:0000256" key="8">
    <source>
        <dbReference type="ARBA" id="ARBA00022692"/>
    </source>
</evidence>
<evidence type="ECO:0000256" key="4">
    <source>
        <dbReference type="ARBA" id="ARBA00013174"/>
    </source>
</evidence>
<dbReference type="KEGG" id="amob:HG15A2_32080"/>
<evidence type="ECO:0000256" key="6">
    <source>
        <dbReference type="ARBA" id="ARBA00022516"/>
    </source>
</evidence>
<evidence type="ECO:0000256" key="10">
    <source>
        <dbReference type="ARBA" id="ARBA00023098"/>
    </source>
</evidence>
<evidence type="ECO:0000256" key="7">
    <source>
        <dbReference type="ARBA" id="ARBA00022679"/>
    </source>
</evidence>
<comment type="similarity">
    <text evidence="3 15">Belongs to the CDP-alcohol phosphatidyltransferase class-I family.</text>
</comment>
<dbReference type="PANTHER" id="PTHR14269">
    <property type="entry name" value="CDP-DIACYLGLYCEROL--GLYCEROL-3-PHOSPHATE 3-PHOSPHATIDYLTRANSFERASE-RELATED"/>
    <property type="match status" value="1"/>
</dbReference>
<keyword evidence="8 17" id="KW-0812">Transmembrane</keyword>